<comment type="caution">
    <text evidence="4">The sequence shown here is derived from an EMBL/GenBank/DDBJ whole genome shotgun (WGS) entry which is preliminary data.</text>
</comment>
<feature type="compositionally biased region" description="Low complexity" evidence="1">
    <location>
        <begin position="63"/>
        <end position="73"/>
    </location>
</feature>
<dbReference type="EMBL" id="RCCB01000010">
    <property type="protein sequence ID" value="RLJ35569.1"/>
    <property type="molecule type" value="Genomic_DNA"/>
</dbReference>
<proteinExistence type="predicted"/>
<gene>
    <name evidence="3" type="ORF">B0G92_0556</name>
    <name evidence="4" type="ORF">CLV50_0950</name>
</gene>
<reference evidence="4 6" key="2">
    <citation type="submission" date="2018-10" db="EMBL/GenBank/DDBJ databases">
        <title>Genomic Encyclopedia of Archaeal and Bacterial Type Strains, Phase II (KMG-II): from individual species to whole genera.</title>
        <authorList>
            <person name="Goeker M."/>
        </authorList>
    </citation>
    <scope>NUCLEOTIDE SEQUENCE [LARGE SCALE GENOMIC DNA]</scope>
    <source>
        <strain evidence="4 6">DSM 21886</strain>
    </source>
</reference>
<feature type="signal peptide" evidence="2">
    <location>
        <begin position="1"/>
        <end position="18"/>
    </location>
</feature>
<dbReference type="Proteomes" id="UP000233767">
    <property type="component" value="Unassembled WGS sequence"/>
</dbReference>
<name>A0A497VBH6_9FLAO</name>
<evidence type="ECO:0000313" key="4">
    <source>
        <dbReference type="EMBL" id="RLJ35569.1"/>
    </source>
</evidence>
<dbReference type="RefSeq" id="WP_121366406.1">
    <property type="nucleotide sequence ID" value="NZ_JAVHXU010000003.1"/>
</dbReference>
<reference evidence="3 5" key="1">
    <citation type="submission" date="2017-12" db="EMBL/GenBank/DDBJ databases">
        <title>Genomic Encyclopedia of Type Strains, Phase III (KMG-III): the genomes of soil and plant-associated and newly described type strains.</title>
        <authorList>
            <person name="Whitman W."/>
        </authorList>
    </citation>
    <scope>NUCLEOTIDE SEQUENCE [LARGE SCALE GENOMIC DNA]</scope>
    <source>
        <strain evidence="3 5">IP-10</strain>
    </source>
</reference>
<keyword evidence="2" id="KW-0732">Signal</keyword>
<evidence type="ECO:0000313" key="6">
    <source>
        <dbReference type="Proteomes" id="UP000275027"/>
    </source>
</evidence>
<feature type="region of interest" description="Disordered" evidence="1">
    <location>
        <begin position="62"/>
        <end position="86"/>
    </location>
</feature>
<sequence length="86" mass="9110">MKKLILSAIMLTGVVAFAQETPKKATKEVVKNAASSVEAEKKAEAPKVTEVKQEAEVAKKAETTTTKTTEAVQPAAPAVKTAKKQE</sequence>
<accession>A0A497VBH6</accession>
<evidence type="ECO:0000256" key="2">
    <source>
        <dbReference type="SAM" id="SignalP"/>
    </source>
</evidence>
<evidence type="ECO:0000313" key="5">
    <source>
        <dbReference type="Proteomes" id="UP000233767"/>
    </source>
</evidence>
<feature type="chain" id="PRO_5019791886" evidence="2">
    <location>
        <begin position="19"/>
        <end position="86"/>
    </location>
</feature>
<dbReference type="AlphaFoldDB" id="A0A497VBH6"/>
<dbReference type="EMBL" id="PJND01000007">
    <property type="protein sequence ID" value="PKW28928.1"/>
    <property type="molecule type" value="Genomic_DNA"/>
</dbReference>
<evidence type="ECO:0000256" key="1">
    <source>
        <dbReference type="SAM" id="MobiDB-lite"/>
    </source>
</evidence>
<protein>
    <submittedName>
        <fullName evidence="4">Uncharacterized protein</fullName>
    </submittedName>
</protein>
<dbReference type="Proteomes" id="UP000275027">
    <property type="component" value="Unassembled WGS sequence"/>
</dbReference>
<evidence type="ECO:0000313" key="3">
    <source>
        <dbReference type="EMBL" id="PKW28928.1"/>
    </source>
</evidence>
<organism evidence="4 6">
    <name type="scientific">Flavobacterium lindanitolerans</name>
    <dbReference type="NCBI Taxonomy" id="428988"/>
    <lineage>
        <taxon>Bacteria</taxon>
        <taxon>Pseudomonadati</taxon>
        <taxon>Bacteroidota</taxon>
        <taxon>Flavobacteriia</taxon>
        <taxon>Flavobacteriales</taxon>
        <taxon>Flavobacteriaceae</taxon>
        <taxon>Flavobacterium</taxon>
    </lineage>
</organism>
<keyword evidence="5" id="KW-1185">Reference proteome</keyword>